<dbReference type="AlphaFoldDB" id="A0A1H0SWC4"/>
<dbReference type="STRING" id="504798.SAMN05421871_11415"/>
<evidence type="ECO:0000313" key="2">
    <source>
        <dbReference type="Proteomes" id="UP000199651"/>
    </source>
</evidence>
<dbReference type="Proteomes" id="UP000199651">
    <property type="component" value="Unassembled WGS sequence"/>
</dbReference>
<evidence type="ECO:0000313" key="1">
    <source>
        <dbReference type="EMBL" id="SDP45974.1"/>
    </source>
</evidence>
<dbReference type="EMBL" id="FNJB01000009">
    <property type="protein sequence ID" value="SDP45974.1"/>
    <property type="molecule type" value="Genomic_DNA"/>
</dbReference>
<keyword evidence="2" id="KW-1185">Reference proteome</keyword>
<accession>A0A1H0SWC4</accession>
<reference evidence="2" key="1">
    <citation type="submission" date="2016-10" db="EMBL/GenBank/DDBJ databases">
        <authorList>
            <person name="Varghese N."/>
            <person name="Submissions S."/>
        </authorList>
    </citation>
    <scope>NUCLEOTIDE SEQUENCE [LARGE SCALE GENOMIC DNA]</scope>
    <source>
        <strain evidence="2">IBRC-M 10655</strain>
    </source>
</reference>
<protein>
    <submittedName>
        <fullName evidence="1">Uncharacterized protein</fullName>
    </submittedName>
</protein>
<proteinExistence type="predicted"/>
<organism evidence="1 2">
    <name type="scientific">Actinokineospora alba</name>
    <dbReference type="NCBI Taxonomy" id="504798"/>
    <lineage>
        <taxon>Bacteria</taxon>
        <taxon>Bacillati</taxon>
        <taxon>Actinomycetota</taxon>
        <taxon>Actinomycetes</taxon>
        <taxon>Pseudonocardiales</taxon>
        <taxon>Pseudonocardiaceae</taxon>
        <taxon>Actinokineospora</taxon>
    </lineage>
</organism>
<gene>
    <name evidence="1" type="ORF">SAMN05192558_109131</name>
</gene>
<name>A0A1H0SWC4_9PSEU</name>
<sequence>MVPFGIRASPVGPARRLVVRSPNRREIGGAFRGGNLLDRGIAVDHRRCVTRPTRFERLSLLGPPNRREIGGAFGYRGIARRPILTGISATPVPVSRQDFFRPTNRRDEGRRLRNGNLLAKRGVGTVIRTLLDSRAVLIGTIHLRRLNLIRTTNRRDKSRTFRPNRRGGVLIRAVLGTPPIPVEGLRPRRLGHVRATNGLDKGRPLRPRFPTRRGGDLIRPVLDCRAVLVGTIRLGRLGLIRITNRRRVNRAELGSPTVSVEGIRLGRLGPIRITNRRGLIQVELGSPTVSAGTIRLGRLGPIRITNRRRVNQAELGTIHLGRLGLVRTANRREECRALGGGALLDWGFGGLEGLGLFEFRLSDRVGGGCVFRLGSRLGERGVGGFARVLRGGRLLDRTCGRLIGPRALNRPEVGRAFSNACAAIRPIVGYLRPGGVVRSRRGEVRASGAGGLPRLLDGAGGRLG</sequence>